<gene>
    <name evidence="2" type="ORF">Aple_005820</name>
</gene>
<evidence type="ECO:0008006" key="4">
    <source>
        <dbReference type="Google" id="ProtNLM"/>
    </source>
</evidence>
<organism evidence="2 3">
    <name type="scientific">Acrocarpospora pleiomorpha</name>
    <dbReference type="NCBI Taxonomy" id="90975"/>
    <lineage>
        <taxon>Bacteria</taxon>
        <taxon>Bacillati</taxon>
        <taxon>Actinomycetota</taxon>
        <taxon>Actinomycetes</taxon>
        <taxon>Streptosporangiales</taxon>
        <taxon>Streptosporangiaceae</taxon>
        <taxon>Acrocarpospora</taxon>
    </lineage>
</organism>
<dbReference type="RefSeq" id="WP_155342820.1">
    <property type="nucleotide sequence ID" value="NZ_BAAAHM010000001.1"/>
</dbReference>
<comment type="caution">
    <text evidence="2">The sequence shown here is derived from an EMBL/GenBank/DDBJ whole genome shotgun (WGS) entry which is preliminary data.</text>
</comment>
<dbReference type="Proteomes" id="UP000377595">
    <property type="component" value="Unassembled WGS sequence"/>
</dbReference>
<sequence length="146" mass="15541">MFGIGIIELVVILVVIVIIAGVIVLAARAGGRPSATLAWRTPGFLPPVPEHIQGRIRELAAEGRKIDAIRLLRQETGLRLKEAKTITDAIAAGRFVPTPPDRPGAADLASRVQELKAAGDIEQAILLVRGETGMSHEQAEAFVSLI</sequence>
<dbReference type="AlphaFoldDB" id="A0A5M3X7N4"/>
<keyword evidence="3" id="KW-1185">Reference proteome</keyword>
<evidence type="ECO:0000313" key="2">
    <source>
        <dbReference type="EMBL" id="GES17687.1"/>
    </source>
</evidence>
<name>A0A5M3X7N4_9ACTN</name>
<dbReference type="Gene3D" id="3.30.1390.10">
    <property type="match status" value="1"/>
</dbReference>
<dbReference type="EMBL" id="BLAF01000004">
    <property type="protein sequence ID" value="GES17687.1"/>
    <property type="molecule type" value="Genomic_DNA"/>
</dbReference>
<reference evidence="2 3" key="1">
    <citation type="submission" date="2019-10" db="EMBL/GenBank/DDBJ databases">
        <title>Whole genome shotgun sequence of Acrocarpospora pleiomorpha NBRC 16267.</title>
        <authorList>
            <person name="Ichikawa N."/>
            <person name="Kimura A."/>
            <person name="Kitahashi Y."/>
            <person name="Komaki H."/>
            <person name="Oguchi A."/>
        </authorList>
    </citation>
    <scope>NUCLEOTIDE SEQUENCE [LARGE SCALE GENOMIC DNA]</scope>
    <source>
        <strain evidence="2 3">NBRC 16267</strain>
    </source>
</reference>
<evidence type="ECO:0000313" key="3">
    <source>
        <dbReference type="Proteomes" id="UP000377595"/>
    </source>
</evidence>
<proteinExistence type="predicted"/>
<dbReference type="InterPro" id="IPR014719">
    <property type="entry name" value="Ribosomal_bL12_C/ClpS-like"/>
</dbReference>
<keyword evidence="1" id="KW-0472">Membrane</keyword>
<protein>
    <recommendedName>
        <fullName evidence="4">Ribosomal protein L7/L12 C-terminal domain-containing protein</fullName>
    </recommendedName>
</protein>
<dbReference type="OrthoDB" id="5186438at2"/>
<keyword evidence="1" id="KW-1133">Transmembrane helix</keyword>
<accession>A0A5M3X7N4</accession>
<evidence type="ECO:0000256" key="1">
    <source>
        <dbReference type="SAM" id="Phobius"/>
    </source>
</evidence>
<feature type="transmembrane region" description="Helical" evidence="1">
    <location>
        <begin position="6"/>
        <end position="27"/>
    </location>
</feature>
<keyword evidence="1" id="KW-0812">Transmembrane</keyword>